<accession>A0ABP8KF19</accession>
<dbReference type="EMBL" id="BAABGM010000012">
    <property type="protein sequence ID" value="GAA4405510.1"/>
    <property type="molecule type" value="Genomic_DNA"/>
</dbReference>
<dbReference type="InterPro" id="IPR000182">
    <property type="entry name" value="GNAT_dom"/>
</dbReference>
<name>A0ABP8KF19_9MICO</name>
<feature type="domain" description="N-acetyltransferase" evidence="1">
    <location>
        <begin position="4"/>
        <end position="170"/>
    </location>
</feature>
<dbReference type="Pfam" id="PF00583">
    <property type="entry name" value="Acetyltransf_1"/>
    <property type="match status" value="1"/>
</dbReference>
<dbReference type="InterPro" id="IPR052777">
    <property type="entry name" value="Acetyltransferase_Enz"/>
</dbReference>
<dbReference type="CDD" id="cd04301">
    <property type="entry name" value="NAT_SF"/>
    <property type="match status" value="1"/>
</dbReference>
<protein>
    <recommendedName>
        <fullName evidence="1">N-acetyltransferase domain-containing protein</fullName>
    </recommendedName>
</protein>
<dbReference type="PROSITE" id="PS51186">
    <property type="entry name" value="GNAT"/>
    <property type="match status" value="1"/>
</dbReference>
<sequence>MDVVRIREAELPVDVDAIGRLWLDYLNWGNDGLDARFGFRLPVQEFVERDLASIERFLPPAGRLLLAFEDGEAVGTAALQSLGTSTAEVKRMWVAPECRRGGIGGDMLDRLISVAEAAGYGSVRLDSPLFMTAAHALYRSRGFMDIAPYPESEIPDRYKSHWVFMERPIP</sequence>
<proteinExistence type="predicted"/>
<dbReference type="PANTHER" id="PTHR43305">
    <property type="entry name" value="FAMILY N-ACETYLTRANSFERASE, PUTATIVE (AFU_ORTHOLOGUE AFUA_2G01380)-RELATED"/>
    <property type="match status" value="1"/>
</dbReference>
<comment type="caution">
    <text evidence="2">The sequence shown here is derived from an EMBL/GenBank/DDBJ whole genome shotgun (WGS) entry which is preliminary data.</text>
</comment>
<reference evidence="3" key="1">
    <citation type="journal article" date="2019" name="Int. J. Syst. Evol. Microbiol.">
        <title>The Global Catalogue of Microorganisms (GCM) 10K type strain sequencing project: providing services to taxonomists for standard genome sequencing and annotation.</title>
        <authorList>
            <consortium name="The Broad Institute Genomics Platform"/>
            <consortium name="The Broad Institute Genome Sequencing Center for Infectious Disease"/>
            <person name="Wu L."/>
            <person name="Ma J."/>
        </authorList>
    </citation>
    <scope>NUCLEOTIDE SEQUENCE [LARGE SCALE GENOMIC DNA]</scope>
    <source>
        <strain evidence="3">JCM 17809</strain>
    </source>
</reference>
<evidence type="ECO:0000313" key="3">
    <source>
        <dbReference type="Proteomes" id="UP001500945"/>
    </source>
</evidence>
<dbReference type="SUPFAM" id="SSF55729">
    <property type="entry name" value="Acyl-CoA N-acyltransferases (Nat)"/>
    <property type="match status" value="1"/>
</dbReference>
<organism evidence="2 3">
    <name type="scientific">Fodinibacter luteus</name>
    <dbReference type="NCBI Taxonomy" id="552064"/>
    <lineage>
        <taxon>Bacteria</taxon>
        <taxon>Bacillati</taxon>
        <taxon>Actinomycetota</taxon>
        <taxon>Actinomycetes</taxon>
        <taxon>Micrococcales</taxon>
        <taxon>Intrasporangiaceae</taxon>
        <taxon>Fodinibacter (ex Wang et al. 2009)</taxon>
    </lineage>
</organism>
<evidence type="ECO:0000313" key="2">
    <source>
        <dbReference type="EMBL" id="GAA4405510.1"/>
    </source>
</evidence>
<dbReference type="Gene3D" id="3.40.630.30">
    <property type="match status" value="1"/>
</dbReference>
<keyword evidence="3" id="KW-1185">Reference proteome</keyword>
<gene>
    <name evidence="2" type="ORF">GCM10023168_19270</name>
</gene>
<dbReference type="InterPro" id="IPR016181">
    <property type="entry name" value="Acyl_CoA_acyltransferase"/>
</dbReference>
<dbReference type="Proteomes" id="UP001500945">
    <property type="component" value="Unassembled WGS sequence"/>
</dbReference>
<dbReference type="PANTHER" id="PTHR43305:SF1">
    <property type="entry name" value="FAMILY N-ACETYLTRANSFERASE, PUTATIVE (AFU_ORTHOLOGUE AFUA_2G01380)-RELATED"/>
    <property type="match status" value="1"/>
</dbReference>
<evidence type="ECO:0000259" key="1">
    <source>
        <dbReference type="PROSITE" id="PS51186"/>
    </source>
</evidence>